<accession>H8GVD6</accession>
<dbReference type="STRING" id="745776.DGo_CA0386"/>
<keyword evidence="1" id="KW-0732">Signal</keyword>
<keyword evidence="3" id="KW-1185">Reference proteome</keyword>
<feature type="chain" id="PRO_5003613847" description="Outer membrane protein beta-barrel domain-containing protein" evidence="1">
    <location>
        <begin position="20"/>
        <end position="156"/>
    </location>
</feature>
<proteinExistence type="predicted"/>
<dbReference type="HOGENOM" id="CLU_120386_0_0_0"/>
<dbReference type="EMBL" id="CP002191">
    <property type="protein sequence ID" value="AFD24313.1"/>
    <property type="molecule type" value="Genomic_DNA"/>
</dbReference>
<dbReference type="KEGG" id="dgo:DGo_CA0386"/>
<dbReference type="PATRIC" id="fig|745776.4.peg.393"/>
<reference evidence="2 3" key="1">
    <citation type="journal article" date="2012" name="PLoS ONE">
        <title>Genome sequence and transcriptome analysis of the radioresistant bacterium Deinococcus gobiensis: insights into the extreme environmental adaptations.</title>
        <authorList>
            <person name="Yuan M."/>
            <person name="Chen M."/>
            <person name="Zhang W."/>
            <person name="Lu W."/>
            <person name="Wang J."/>
            <person name="Yang M."/>
            <person name="Zhao P."/>
            <person name="Tang R."/>
            <person name="Li X."/>
            <person name="Hao Y."/>
            <person name="Zhou Z."/>
            <person name="Zhan Y."/>
            <person name="Yu H."/>
            <person name="Teng C."/>
            <person name="Yan Y."/>
            <person name="Ping S."/>
            <person name="Wang Y."/>
            <person name="Lin M."/>
        </authorList>
    </citation>
    <scope>NUCLEOTIDE SEQUENCE [LARGE SCALE GENOMIC DNA]</scope>
    <source>
        <strain evidence="2 3">I-0</strain>
    </source>
</reference>
<evidence type="ECO:0000313" key="3">
    <source>
        <dbReference type="Proteomes" id="UP000007575"/>
    </source>
</evidence>
<protein>
    <recommendedName>
        <fullName evidence="4">Outer membrane protein beta-barrel domain-containing protein</fullName>
    </recommendedName>
</protein>
<evidence type="ECO:0008006" key="4">
    <source>
        <dbReference type="Google" id="ProtNLM"/>
    </source>
</evidence>
<dbReference type="RefSeq" id="WP_014683796.1">
    <property type="nucleotide sequence ID" value="NC_017790.1"/>
</dbReference>
<dbReference type="Proteomes" id="UP000007575">
    <property type="component" value="Chromosome"/>
</dbReference>
<feature type="signal peptide" evidence="1">
    <location>
        <begin position="1"/>
        <end position="19"/>
    </location>
</feature>
<gene>
    <name evidence="2" type="ordered locus">DGo_CA0386</name>
</gene>
<organism evidence="2 3">
    <name type="scientific">Deinococcus gobiensis (strain DSM 21396 / JCM 16679 / CGMCC 1.7299 / I-0)</name>
    <dbReference type="NCBI Taxonomy" id="745776"/>
    <lineage>
        <taxon>Bacteria</taxon>
        <taxon>Thermotogati</taxon>
        <taxon>Deinococcota</taxon>
        <taxon>Deinococci</taxon>
        <taxon>Deinococcales</taxon>
        <taxon>Deinococcaceae</taxon>
        <taxon>Deinococcus</taxon>
    </lineage>
</organism>
<evidence type="ECO:0000313" key="2">
    <source>
        <dbReference type="EMBL" id="AFD24313.1"/>
    </source>
</evidence>
<dbReference type="OrthoDB" id="71214at2"/>
<evidence type="ECO:0000256" key="1">
    <source>
        <dbReference type="SAM" id="SignalP"/>
    </source>
</evidence>
<dbReference type="AlphaFoldDB" id="H8GVD6"/>
<sequence length="156" mass="15804">MKKMFLSLLALGAVSSASAATSIGGSIGSGGSLYLQRDVDALSATRYSLDLDATNFDFNSLAVGGTVDYLRNATAGSLGGLNPYYGLGLGAGISLGNSNNNVRLYPHVLGGLSYNVTAPLSVFGELNAGPSITVGNNTSVFFGIGARIGVNYVIGN</sequence>
<name>H8GVD6_DEIGI</name>